<comment type="caution">
    <text evidence="2">The sequence shown here is derived from an EMBL/GenBank/DDBJ whole genome shotgun (WGS) entry which is preliminary data.</text>
</comment>
<proteinExistence type="predicted"/>
<evidence type="ECO:0000313" key="3">
    <source>
        <dbReference type="Proteomes" id="UP001595379"/>
    </source>
</evidence>
<reference evidence="3" key="1">
    <citation type="journal article" date="2019" name="Int. J. Syst. Evol. Microbiol.">
        <title>The Global Catalogue of Microorganisms (GCM) 10K type strain sequencing project: providing services to taxonomists for standard genome sequencing and annotation.</title>
        <authorList>
            <consortium name="The Broad Institute Genomics Platform"/>
            <consortium name="The Broad Institute Genome Sequencing Center for Infectious Disease"/>
            <person name="Wu L."/>
            <person name="Ma J."/>
        </authorList>
    </citation>
    <scope>NUCLEOTIDE SEQUENCE [LARGE SCALE GENOMIC DNA]</scope>
    <source>
        <strain evidence="3">KCTC 52487</strain>
    </source>
</reference>
<dbReference type="Pfam" id="PF14267">
    <property type="entry name" value="DUF4357"/>
    <property type="match status" value="1"/>
</dbReference>
<dbReference type="PROSITE" id="PS50164">
    <property type="entry name" value="GIY_YIG"/>
    <property type="match status" value="1"/>
</dbReference>
<evidence type="ECO:0000313" key="2">
    <source>
        <dbReference type="EMBL" id="MFC2925619.1"/>
    </source>
</evidence>
<dbReference type="InterPro" id="IPR025579">
    <property type="entry name" value="DUF4357"/>
</dbReference>
<protein>
    <submittedName>
        <fullName evidence="2">GIY-YIG nuclease family protein</fullName>
    </submittedName>
</protein>
<organism evidence="2 3">
    <name type="scientific">Hyphobacterium vulgare</name>
    <dbReference type="NCBI Taxonomy" id="1736751"/>
    <lineage>
        <taxon>Bacteria</taxon>
        <taxon>Pseudomonadati</taxon>
        <taxon>Pseudomonadota</taxon>
        <taxon>Alphaproteobacteria</taxon>
        <taxon>Maricaulales</taxon>
        <taxon>Maricaulaceae</taxon>
        <taxon>Hyphobacterium</taxon>
    </lineage>
</organism>
<dbReference type="Proteomes" id="UP001595379">
    <property type="component" value="Unassembled WGS sequence"/>
</dbReference>
<dbReference type="InterPro" id="IPR000305">
    <property type="entry name" value="GIY-YIG_endonuc"/>
</dbReference>
<gene>
    <name evidence="2" type="ORF">ACFOOR_05830</name>
</gene>
<dbReference type="CDD" id="cd10447">
    <property type="entry name" value="GIY-YIG_unchar_2"/>
    <property type="match status" value="1"/>
</dbReference>
<name>A0ABV6ZW13_9PROT</name>
<dbReference type="EMBL" id="JBHRSV010000005">
    <property type="protein sequence ID" value="MFC2925619.1"/>
    <property type="molecule type" value="Genomic_DNA"/>
</dbReference>
<feature type="domain" description="GIY-YIG" evidence="1">
    <location>
        <begin position="49"/>
        <end position="134"/>
    </location>
</feature>
<dbReference type="RefSeq" id="WP_343165384.1">
    <property type="nucleotide sequence ID" value="NZ_JBHRSV010000005.1"/>
</dbReference>
<keyword evidence="3" id="KW-1185">Reference proteome</keyword>
<sequence>MKPRSISIFLPDGDPDSFRTAQIAMSTIHAMAFRRSQWKEARGLFDELGRPGVYILIGDLDPDDGTRRVYVGESENVSARINKYASARGGNDLHPFWSDTVVLTSKDQSLTKSHARYIEARLIGEASGNPRWRVANTQGPEFAGKLPLVEAAAMEEFIDQTKTLCGALGFDVFKITASSALGNIHGPENCFTMSGSGYSARMKLAADGEFLVLKGSVARATENASLSAGVKATRNLLIERGILTEDQGGLSFATDQAFPSATAAASVVYGGSINGRAVWKTAAGTNYGDWEAERAEELD</sequence>
<evidence type="ECO:0000259" key="1">
    <source>
        <dbReference type="PROSITE" id="PS50164"/>
    </source>
</evidence>
<accession>A0ABV6ZW13</accession>